<dbReference type="GO" id="GO:0015631">
    <property type="term" value="F:tubulin binding"/>
    <property type="evidence" value="ECO:0007669"/>
    <property type="project" value="TreeGrafter"/>
</dbReference>
<feature type="region of interest" description="Disordered" evidence="1">
    <location>
        <begin position="24"/>
        <end position="43"/>
    </location>
</feature>
<protein>
    <submittedName>
        <fullName evidence="3">DLEC1 cilia and flagella associated protein</fullName>
    </submittedName>
</protein>
<dbReference type="Ensembl" id="ENSACOT00000001564.1">
    <property type="protein sequence ID" value="ENSACOP00000001516.1"/>
    <property type="gene ID" value="ENSACOG00000001089.1"/>
</dbReference>
<dbReference type="AlphaFoldDB" id="A0A8B9EX88"/>
<evidence type="ECO:0000313" key="3">
    <source>
        <dbReference type="Ensembl" id="ENSACOP00000001516.1"/>
    </source>
</evidence>
<dbReference type="Proteomes" id="UP000694522">
    <property type="component" value="Unplaced"/>
</dbReference>
<feature type="domain" description="Deleted in lung and esophageal cancer protein 1 Ig-like" evidence="2">
    <location>
        <begin position="292"/>
        <end position="368"/>
    </location>
</feature>
<reference evidence="3" key="1">
    <citation type="submission" date="2025-08" db="UniProtKB">
        <authorList>
            <consortium name="Ensembl"/>
        </authorList>
    </citation>
    <scope>IDENTIFICATION</scope>
</reference>
<dbReference type="InterPro" id="IPR013783">
    <property type="entry name" value="Ig-like_fold"/>
</dbReference>
<evidence type="ECO:0000259" key="2">
    <source>
        <dbReference type="Pfam" id="PF23277"/>
    </source>
</evidence>
<evidence type="ECO:0000256" key="1">
    <source>
        <dbReference type="SAM" id="MobiDB-lite"/>
    </source>
</evidence>
<dbReference type="GO" id="GO:0005737">
    <property type="term" value="C:cytoplasm"/>
    <property type="evidence" value="ECO:0007669"/>
    <property type="project" value="TreeGrafter"/>
</dbReference>
<dbReference type="GO" id="GO:0005929">
    <property type="term" value="C:cilium"/>
    <property type="evidence" value="ECO:0007669"/>
    <property type="project" value="TreeGrafter"/>
</dbReference>
<evidence type="ECO:0000313" key="4">
    <source>
        <dbReference type="Proteomes" id="UP000694522"/>
    </source>
</evidence>
<sequence>AGQSRPSAGLPMAQRSLHPCTQVRQRAGPHGTHTPQTASHIRTDMHTDTRTALRTHTHPTYSLTHTLSLPFSHAQGSLVILSLAISMNIFIFFSQDISPLLASIFEDLYTGDVFGEDLETNWIKSRGGDNVYHEGFTEELQKVQLKTKSGFEDLFSFHCCFVRQNENAEKSEVLWIVDNELLRKNNLICPEDYITDKFPPTRAPKDHRVPTPLPWAVTPHAKPSMEHSQLPWETHSSRAYLAKLEKRQNYLKNPRFFPPNSLHGGKSLVVSQGKMEQTIARRKAEDDKGYAVYTMTIELRNITSTCHYVRLIPPSTSAFAIGPGKFPGKGGLIASGMTCQYTVRFTPKYPGNYEDCMIVETQVSEPLLIPIQARRPPPVLTLPHIIDCGPCLVGGVKVMTILCRNEGIRTEKFSIMPKKACPSPNFGPIATDGFVIQAPFGIHPPVLELAPGQNTTVEMVNTNTYLFLQGVGQLTALELLFVTGGESKPKPDEATDATAQHLIRFDPQNPHTTKEKKLVIRNSTYVATANRIVLCSHTGRISFVIPCSLKLEKTSCT</sequence>
<dbReference type="InterPro" id="IPR059041">
    <property type="entry name" value="Ig_DLEC1_1"/>
</dbReference>
<proteinExistence type="predicted"/>
<dbReference type="PANTHER" id="PTHR46348">
    <property type="entry name" value="DELETED IN LUNG AND ESOPHAGEAL CANCER PROTEIN 1"/>
    <property type="match status" value="1"/>
</dbReference>
<dbReference type="InterPro" id="IPR033304">
    <property type="entry name" value="DLEC1"/>
</dbReference>
<keyword evidence="4" id="KW-1185">Reference proteome</keyword>
<organism evidence="3 4">
    <name type="scientific">Amazona collaria</name>
    <name type="common">yellow-billed parrot</name>
    <dbReference type="NCBI Taxonomy" id="241587"/>
    <lineage>
        <taxon>Eukaryota</taxon>
        <taxon>Metazoa</taxon>
        <taxon>Chordata</taxon>
        <taxon>Craniata</taxon>
        <taxon>Vertebrata</taxon>
        <taxon>Euteleostomi</taxon>
        <taxon>Archelosauria</taxon>
        <taxon>Archosauria</taxon>
        <taxon>Dinosauria</taxon>
        <taxon>Saurischia</taxon>
        <taxon>Theropoda</taxon>
        <taxon>Coelurosauria</taxon>
        <taxon>Aves</taxon>
        <taxon>Neognathae</taxon>
        <taxon>Neoaves</taxon>
        <taxon>Telluraves</taxon>
        <taxon>Australaves</taxon>
        <taxon>Psittaciformes</taxon>
        <taxon>Psittacidae</taxon>
        <taxon>Amazona</taxon>
    </lineage>
</organism>
<dbReference type="PANTHER" id="PTHR46348:SF1">
    <property type="entry name" value="DELETED IN LUNG AND ESOPHAGEAL CANCER PROTEIN 1"/>
    <property type="match status" value="1"/>
</dbReference>
<reference evidence="3" key="2">
    <citation type="submission" date="2025-09" db="UniProtKB">
        <authorList>
            <consortium name="Ensembl"/>
        </authorList>
    </citation>
    <scope>IDENTIFICATION</scope>
</reference>
<accession>A0A8B9EX88</accession>
<name>A0A8B9EX88_9PSIT</name>
<dbReference type="Pfam" id="PF23277">
    <property type="entry name" value="Ig_Dlec1_1"/>
    <property type="match status" value="1"/>
</dbReference>
<dbReference type="Gene3D" id="2.60.40.10">
    <property type="entry name" value="Immunoglobulins"/>
    <property type="match status" value="2"/>
</dbReference>
<dbReference type="GO" id="GO:0008285">
    <property type="term" value="P:negative regulation of cell population proliferation"/>
    <property type="evidence" value="ECO:0007669"/>
    <property type="project" value="InterPro"/>
</dbReference>